<accession>A0A842HIS3</accession>
<dbReference type="Proteomes" id="UP000546464">
    <property type="component" value="Unassembled WGS sequence"/>
</dbReference>
<evidence type="ECO:0000313" key="2">
    <source>
        <dbReference type="Proteomes" id="UP000546464"/>
    </source>
</evidence>
<name>A0A842HIS3_9BACT</name>
<proteinExistence type="predicted"/>
<gene>
    <name evidence="1" type="ORF">H5P28_18755</name>
</gene>
<dbReference type="AlphaFoldDB" id="A0A842HIS3"/>
<evidence type="ECO:0000313" key="1">
    <source>
        <dbReference type="EMBL" id="MBC2596312.1"/>
    </source>
</evidence>
<reference evidence="1 2" key="1">
    <citation type="submission" date="2020-07" db="EMBL/GenBank/DDBJ databases">
        <authorList>
            <person name="Feng X."/>
        </authorList>
    </citation>
    <scope>NUCLEOTIDE SEQUENCE [LARGE SCALE GENOMIC DNA]</scope>
    <source>
        <strain evidence="1 2">JCM31066</strain>
    </source>
</reference>
<dbReference type="RefSeq" id="WP_185677226.1">
    <property type="nucleotide sequence ID" value="NZ_JACHVB010000064.1"/>
</dbReference>
<protein>
    <submittedName>
        <fullName evidence="1">Uncharacterized protein</fullName>
    </submittedName>
</protein>
<keyword evidence="2" id="KW-1185">Reference proteome</keyword>
<sequence length="380" mass="39455">MINSLVRVGLGILVVVGIAGGAKADYVTLNYDGSIPNSSTYLTGIRADNSGGVYMTGVYTPGGSSGTQGLIYRGPVMGGGTWWILNQPGATTTSTALYGPNTLSNGNIRVAGSYKTSETGARDLGLFYEGPAAGGGTWTTLTPTHSGETTLNTIAHSTHGDLLVGNFDTDLATGRAFIYDIVSQSYRELTKAGVASITAYGVWYNGGTSYTIAGGYSAIGNEGLSVGYLLDYDIVTGVTTNWTDFYYDNAPGEDVITHFDGITGDGNGGYNLTGDWIADGTSGAFYAQVSRDGEGGFGEADWLDIAYPSEEGLDVDATSGNSVYEDYVIGVYTANGEGLPNGYVVHVPEPAVWAQLAGGAVLLLLLARRCRGARAGSRVA</sequence>
<dbReference type="EMBL" id="JACHVB010000064">
    <property type="protein sequence ID" value="MBC2596312.1"/>
    <property type="molecule type" value="Genomic_DNA"/>
</dbReference>
<organism evidence="1 2">
    <name type="scientific">Ruficoccus amylovorans</name>
    <dbReference type="NCBI Taxonomy" id="1804625"/>
    <lineage>
        <taxon>Bacteria</taxon>
        <taxon>Pseudomonadati</taxon>
        <taxon>Verrucomicrobiota</taxon>
        <taxon>Opitutia</taxon>
        <taxon>Puniceicoccales</taxon>
        <taxon>Cerasicoccaceae</taxon>
        <taxon>Ruficoccus</taxon>
    </lineage>
</organism>
<comment type="caution">
    <text evidence="1">The sequence shown here is derived from an EMBL/GenBank/DDBJ whole genome shotgun (WGS) entry which is preliminary data.</text>
</comment>